<protein>
    <submittedName>
        <fullName evidence="2">Uncharacterized protein</fullName>
    </submittedName>
</protein>
<feature type="region of interest" description="Disordered" evidence="1">
    <location>
        <begin position="68"/>
        <end position="110"/>
    </location>
</feature>
<comment type="caution">
    <text evidence="2">The sequence shown here is derived from an EMBL/GenBank/DDBJ whole genome shotgun (WGS) entry which is preliminary data.</text>
</comment>
<evidence type="ECO:0000313" key="2">
    <source>
        <dbReference type="EMBL" id="KTB28107.1"/>
    </source>
</evidence>
<feature type="region of interest" description="Disordered" evidence="1">
    <location>
        <begin position="309"/>
        <end position="349"/>
    </location>
</feature>
<reference evidence="2 3" key="1">
    <citation type="submission" date="2015-12" db="EMBL/GenBank/DDBJ databases">
        <title>Draft genome sequence of Moniliophthora roreri, the causal agent of frosty pod rot of cacao.</title>
        <authorList>
            <person name="Aime M.C."/>
            <person name="Diaz-Valderrama J.R."/>
            <person name="Kijpornyongpan T."/>
            <person name="Phillips-Mora W."/>
        </authorList>
    </citation>
    <scope>NUCLEOTIDE SEQUENCE [LARGE SCALE GENOMIC DNA]</scope>
    <source>
        <strain evidence="2 3">MCA 2952</strain>
    </source>
</reference>
<feature type="region of interest" description="Disordered" evidence="1">
    <location>
        <begin position="192"/>
        <end position="239"/>
    </location>
</feature>
<dbReference type="AlphaFoldDB" id="A0A0W0EVM8"/>
<accession>A0A0W0EVM8</accession>
<feature type="compositionally biased region" description="Polar residues" evidence="1">
    <location>
        <begin position="192"/>
        <end position="202"/>
    </location>
</feature>
<dbReference type="EMBL" id="LATX01002503">
    <property type="protein sequence ID" value="KTB28107.1"/>
    <property type="molecule type" value="Genomic_DNA"/>
</dbReference>
<feature type="region of interest" description="Disordered" evidence="1">
    <location>
        <begin position="390"/>
        <end position="409"/>
    </location>
</feature>
<dbReference type="Proteomes" id="UP000054988">
    <property type="component" value="Unassembled WGS sequence"/>
</dbReference>
<feature type="compositionally biased region" description="Basic and acidic residues" evidence="1">
    <location>
        <begin position="72"/>
        <end position="90"/>
    </location>
</feature>
<feature type="compositionally biased region" description="Polar residues" evidence="1">
    <location>
        <begin position="327"/>
        <end position="342"/>
    </location>
</feature>
<evidence type="ECO:0000313" key="3">
    <source>
        <dbReference type="Proteomes" id="UP000054988"/>
    </source>
</evidence>
<organism evidence="2 3">
    <name type="scientific">Moniliophthora roreri</name>
    <name type="common">Frosty pod rot fungus</name>
    <name type="synonym">Monilia roreri</name>
    <dbReference type="NCBI Taxonomy" id="221103"/>
    <lineage>
        <taxon>Eukaryota</taxon>
        <taxon>Fungi</taxon>
        <taxon>Dikarya</taxon>
        <taxon>Basidiomycota</taxon>
        <taxon>Agaricomycotina</taxon>
        <taxon>Agaricomycetes</taxon>
        <taxon>Agaricomycetidae</taxon>
        <taxon>Agaricales</taxon>
        <taxon>Marasmiineae</taxon>
        <taxon>Marasmiaceae</taxon>
        <taxon>Moniliophthora</taxon>
    </lineage>
</organism>
<feature type="compositionally biased region" description="Low complexity" evidence="1">
    <location>
        <begin position="217"/>
        <end position="226"/>
    </location>
</feature>
<name>A0A0W0EVM8_MONRR</name>
<proteinExistence type="predicted"/>
<gene>
    <name evidence="2" type="ORF">WG66_19310</name>
</gene>
<sequence length="409" mass="45743">MSSTLITKPNHLEDVRNHISRILNFIEQNEVGADCVVKLEVGDEEVVGHLCLKDDGETVIFDTRDNASVAMERPEESRHSVDNMNEDNHGSDGAGHDSTSAPGQNILDGQNLVSEPEDMDLDAQNGALGESPRMEEIIYQSGNSRFITRSTGFGNIVHNGQNIGFDSEETFTRRQTRRAVDGTTEVAYRSGNSTFITRSTPGRGNIDLDSDSDSDSESISTSTTHSGDGRSLAEQQRQGQMMIQSFPRHLEGRSRFLDGYHDRLVKWQAELYYQQRIFNDRHFNDQERLREEWRRLQNAWGSFQTRTMQPRRNEEGNMETEPEQNHPESSGVANGELQNHTPGATIRKEGNTMYITTTRSGTVVNVGTTYYGPNGVVRISDGVYEPGEDGREIVNVDTHGPRAMGDSVE</sequence>
<feature type="compositionally biased region" description="Polar residues" evidence="1">
    <location>
        <begin position="97"/>
        <end position="110"/>
    </location>
</feature>
<evidence type="ECO:0000256" key="1">
    <source>
        <dbReference type="SAM" id="MobiDB-lite"/>
    </source>
</evidence>